<keyword evidence="4" id="KW-1185">Reference proteome</keyword>
<protein>
    <recommendedName>
        <fullName evidence="5">Pilus assembly protein PilZ</fullName>
    </recommendedName>
</protein>
<dbReference type="Pfam" id="PF12945">
    <property type="entry name" value="PilZNR"/>
    <property type="match status" value="1"/>
</dbReference>
<dbReference type="SUPFAM" id="SSF141371">
    <property type="entry name" value="PilZ domain-like"/>
    <property type="match status" value="1"/>
</dbReference>
<evidence type="ECO:0008006" key="5">
    <source>
        <dbReference type="Google" id="ProtNLM"/>
    </source>
</evidence>
<dbReference type="Gene3D" id="2.40.10.220">
    <property type="entry name" value="predicted glycosyltransferase like domains"/>
    <property type="match status" value="1"/>
</dbReference>
<evidence type="ECO:0000313" key="3">
    <source>
        <dbReference type="EMBL" id="KYZ77276.1"/>
    </source>
</evidence>
<dbReference type="Pfam" id="PF07238">
    <property type="entry name" value="PilZ"/>
    <property type="match status" value="1"/>
</dbReference>
<organism evidence="3 4">
    <name type="scientific">Anaerosporomusa subterranea</name>
    <dbReference type="NCBI Taxonomy" id="1794912"/>
    <lineage>
        <taxon>Bacteria</taxon>
        <taxon>Bacillati</taxon>
        <taxon>Bacillota</taxon>
        <taxon>Negativicutes</taxon>
        <taxon>Acetonemataceae</taxon>
        <taxon>Anaerosporomusa</taxon>
    </lineage>
</organism>
<evidence type="ECO:0000259" key="1">
    <source>
        <dbReference type="Pfam" id="PF07238"/>
    </source>
</evidence>
<comment type="caution">
    <text evidence="3">The sequence shown here is derived from an EMBL/GenBank/DDBJ whole genome shotgun (WGS) entry which is preliminary data.</text>
</comment>
<feature type="domain" description="Type III secretion system flagellar brake protein YcgR PilZN" evidence="2">
    <location>
        <begin position="10"/>
        <end position="93"/>
    </location>
</feature>
<dbReference type="OrthoDB" id="5242935at2"/>
<dbReference type="Proteomes" id="UP000076268">
    <property type="component" value="Unassembled WGS sequence"/>
</dbReference>
<dbReference type="EMBL" id="LSGP01000013">
    <property type="protein sequence ID" value="KYZ77276.1"/>
    <property type="molecule type" value="Genomic_DNA"/>
</dbReference>
<proteinExistence type="predicted"/>
<dbReference type="STRING" id="1794912.AXX12_03860"/>
<feature type="domain" description="PilZ" evidence="1">
    <location>
        <begin position="100"/>
        <end position="207"/>
    </location>
</feature>
<gene>
    <name evidence="3" type="ORF">AXX12_03860</name>
</gene>
<dbReference type="AlphaFoldDB" id="A0A154BTI1"/>
<accession>A0A154BTI1</accession>
<dbReference type="InterPro" id="IPR009875">
    <property type="entry name" value="PilZ_domain"/>
</dbReference>
<dbReference type="GO" id="GO:0035438">
    <property type="term" value="F:cyclic-di-GMP binding"/>
    <property type="evidence" value="ECO:0007669"/>
    <property type="project" value="InterPro"/>
</dbReference>
<dbReference type="InterPro" id="IPR009926">
    <property type="entry name" value="T3SS_YcgR_PilZN"/>
</dbReference>
<dbReference type="RefSeq" id="WP_066239317.1">
    <property type="nucleotide sequence ID" value="NZ_LSGP01000013.1"/>
</dbReference>
<name>A0A154BTI1_ANASB</name>
<reference evidence="3 4" key="1">
    <citation type="submission" date="2016-02" db="EMBL/GenBank/DDBJ databases">
        <title>Anaerosporomusa subterraneum gen. nov., sp. nov., a spore-forming obligate anaerobe isolated from saprolite.</title>
        <authorList>
            <person name="Choi J.K."/>
            <person name="Shah M."/>
            <person name="Yee N."/>
        </authorList>
    </citation>
    <scope>NUCLEOTIDE SEQUENCE [LARGE SCALE GENOMIC DNA]</scope>
    <source>
        <strain evidence="3 4">RU4</strain>
    </source>
</reference>
<evidence type="ECO:0000313" key="4">
    <source>
        <dbReference type="Proteomes" id="UP000076268"/>
    </source>
</evidence>
<evidence type="ECO:0000259" key="2">
    <source>
        <dbReference type="Pfam" id="PF12945"/>
    </source>
</evidence>
<sequence>MTIESSNVIKINQLVDIYLTHNLRGKHYRSRIEEVHSHHLVLAMPFDKGFPVYASVGSPVYGKVITDSAPYLFVSHYIEKQMTPLPVWIISPPTEITKIQQREYVRIDAKLQATVTLIDQEEELPPAKLTINDISGGGVRLISLQPYPVGVNLLITFEIPGQEIIETIGQVVRSEQPQTDRTVYWIGVKYVGLQERQRNKIIKYVFQKQLERHRRGF</sequence>